<dbReference type="InterPro" id="IPR029052">
    <property type="entry name" value="Metallo-depent_PP-like"/>
</dbReference>
<dbReference type="SUPFAM" id="SSF56300">
    <property type="entry name" value="Metallo-dependent phosphatases"/>
    <property type="match status" value="1"/>
</dbReference>
<evidence type="ECO:0000313" key="4">
    <source>
        <dbReference type="RefSeq" id="XP_022324332.1"/>
    </source>
</evidence>
<evidence type="ECO:0000256" key="1">
    <source>
        <dbReference type="ARBA" id="ARBA00007993"/>
    </source>
</evidence>
<dbReference type="PANTHER" id="PTHR12905">
    <property type="entry name" value="METALLOPHOSPHOESTERASE"/>
    <property type="match status" value="1"/>
</dbReference>
<dbReference type="InterPro" id="IPR004843">
    <property type="entry name" value="Calcineurin-like_PHP"/>
</dbReference>
<dbReference type="OrthoDB" id="630188at2759"/>
<evidence type="ECO:0000313" key="5">
    <source>
        <dbReference type="RefSeq" id="XP_022324333.1"/>
    </source>
</evidence>
<feature type="domain" description="Calcineurin-like phosphoesterase" evidence="2">
    <location>
        <begin position="69"/>
        <end position="270"/>
    </location>
</feature>
<evidence type="ECO:0000313" key="3">
    <source>
        <dbReference type="Proteomes" id="UP000694844"/>
    </source>
</evidence>
<dbReference type="Proteomes" id="UP000694844">
    <property type="component" value="Chromosome 3"/>
</dbReference>
<dbReference type="InterPro" id="IPR051693">
    <property type="entry name" value="UPF0046_metallophosphoest"/>
</dbReference>
<dbReference type="AlphaFoldDB" id="A0A8B8D890"/>
<protein>
    <submittedName>
        <fullName evidence="4 5">Metallophosphoesterase MPPED2-like</fullName>
    </submittedName>
</protein>
<dbReference type="RefSeq" id="XP_022324333.1">
    <property type="nucleotide sequence ID" value="XM_022468625.1"/>
</dbReference>
<dbReference type="InterPro" id="IPR024201">
    <property type="entry name" value="Calcineurin-like_Pesterase"/>
</dbReference>
<dbReference type="PIRSF" id="PIRSF035808">
    <property type="entry name" value="Pdiesterase_Brain_239"/>
    <property type="match status" value="1"/>
</dbReference>
<dbReference type="Gene3D" id="3.60.21.10">
    <property type="match status" value="1"/>
</dbReference>
<keyword evidence="3" id="KW-1185">Reference proteome</keyword>
<dbReference type="RefSeq" id="XP_022324332.1">
    <property type="nucleotide sequence ID" value="XM_022468624.1"/>
</dbReference>
<evidence type="ECO:0000259" key="2">
    <source>
        <dbReference type="Pfam" id="PF00149"/>
    </source>
</evidence>
<dbReference type="Pfam" id="PF00149">
    <property type="entry name" value="Metallophos"/>
    <property type="match status" value="1"/>
</dbReference>
<comment type="similarity">
    <text evidence="1">Belongs to the UPF0046 family.</text>
</comment>
<reference evidence="4 5" key="1">
    <citation type="submission" date="2025-04" db="UniProtKB">
        <authorList>
            <consortium name="RefSeq"/>
        </authorList>
    </citation>
    <scope>IDENTIFICATION</scope>
    <source>
        <tissue evidence="4 5">Whole sample</tissue>
    </source>
</reference>
<dbReference type="GO" id="GO:0016787">
    <property type="term" value="F:hydrolase activity"/>
    <property type="evidence" value="ECO:0007669"/>
    <property type="project" value="InterPro"/>
</dbReference>
<dbReference type="PANTHER" id="PTHR12905:SF0">
    <property type="entry name" value="CALCINEURIN-LIKE PHOSPHOESTERASE DOMAIN-CONTAINING PROTEIN"/>
    <property type="match status" value="1"/>
</dbReference>
<gene>
    <name evidence="4 5" type="primary">LOC111125130</name>
</gene>
<proteinExistence type="inferred from homology"/>
<name>A0A8B8D890_CRAVI</name>
<accession>A0A8B8D890</accession>
<organism evidence="3 4">
    <name type="scientific">Crassostrea virginica</name>
    <name type="common">Eastern oyster</name>
    <dbReference type="NCBI Taxonomy" id="6565"/>
    <lineage>
        <taxon>Eukaryota</taxon>
        <taxon>Metazoa</taxon>
        <taxon>Spiralia</taxon>
        <taxon>Lophotrochozoa</taxon>
        <taxon>Mollusca</taxon>
        <taxon>Bivalvia</taxon>
        <taxon>Autobranchia</taxon>
        <taxon>Pteriomorphia</taxon>
        <taxon>Ostreida</taxon>
        <taxon>Ostreoidea</taxon>
        <taxon>Ostreidae</taxon>
        <taxon>Crassostrea</taxon>
    </lineage>
</organism>
<dbReference type="KEGG" id="cvn:111125130"/>
<dbReference type="GeneID" id="111125130"/>
<dbReference type="CDD" id="cd07379">
    <property type="entry name" value="MPP_239FB"/>
    <property type="match status" value="1"/>
</dbReference>
<sequence length="319" mass="35896">MFKWVYAILSRKQKMEPLSLEQKRGIVIEPDPETHNPTKKWDKLKVKQPWQSVTLVDPATGPVADDCVRFVCISDTHAKLFKVADRIPDGDVLLHAGDFTNIGWPGEVKEFNEILGRLPHKHKIVIAGNHDLTFDDQMIAENPKGLEIFGLNLERVKTYLTSEGVSNTKDLLTNCVYLEDASIELCGIKIHGSPWQPEYFDWGFNLPRGQPCLTKWNRIPCDTDILITHSPPLGHGDKCYDGVRAGCLELLNTIQKRVQPKFNIFGHIHEGYGCSTDGVTTYINASTCTLQYKPTNPPIVFDFPLPPGHTKDEAIARLV</sequence>